<sequence>MTNYEGLLNEAHSQGIKVIEMDLGTNNPCGKCINNIIFINDRVSTKDKYCILAEEIGHYKLNYGNITNQNKIKNRKQELIARRWGYDKNIGIVGIINAFEYGCRSRFEIAEYLNVTEQYLDEAINYYSQKYGTMYQIDNYIIYFTPKLYIGKAF</sequence>
<comment type="caution">
    <text evidence="2">The sequence shown here is derived from an EMBL/GenBank/DDBJ whole genome shotgun (WGS) entry which is preliminary data.</text>
</comment>
<name>A0ABS7L0F6_CLOSR</name>
<dbReference type="InterPro" id="IPR010359">
    <property type="entry name" value="IrrE_HExxH"/>
</dbReference>
<keyword evidence="3" id="KW-1185">Reference proteome</keyword>
<dbReference type="RefSeq" id="WP_221861790.1">
    <property type="nucleotide sequence ID" value="NZ_JAIKTU010000011.1"/>
</dbReference>
<protein>
    <submittedName>
        <fullName evidence="2">ImmA/IrrE family metallo-endopeptidase</fullName>
    </submittedName>
</protein>
<evidence type="ECO:0000259" key="1">
    <source>
        <dbReference type="Pfam" id="PF06114"/>
    </source>
</evidence>
<feature type="domain" description="IrrE N-terminal-like" evidence="1">
    <location>
        <begin position="13"/>
        <end position="122"/>
    </location>
</feature>
<dbReference type="Pfam" id="PF06114">
    <property type="entry name" value="Peptidase_M78"/>
    <property type="match status" value="1"/>
</dbReference>
<reference evidence="2 3" key="1">
    <citation type="journal article" date="2021" name="Cell Host Microbe">
        <title>in vivo commensal control of Clostridioides difficile virulence.</title>
        <authorList>
            <person name="Girinathan B.P."/>
            <person name="Dibenedetto N."/>
            <person name="Worley J.N."/>
            <person name="Peltier J."/>
            <person name="Arrieta-Ortiz M.L."/>
            <person name="Rupa Christinal Immanuel S."/>
            <person name="Lavin R."/>
            <person name="Delaney M.L."/>
            <person name="Cummins C."/>
            <person name="Hoffmann M."/>
            <person name="Luo Y."/>
            <person name="Gonzalez-Escalona N."/>
            <person name="Allard M."/>
            <person name="Onderdonk A.B."/>
            <person name="Gerber G.K."/>
            <person name="Sonenshein A.L."/>
            <person name="Baliga N."/>
            <person name="Dupuy B."/>
            <person name="Bry L."/>
        </authorList>
    </citation>
    <scope>NUCLEOTIDE SEQUENCE [LARGE SCALE GENOMIC DNA]</scope>
    <source>
        <strain evidence="2 3">DSM 599</strain>
    </source>
</reference>
<accession>A0ABS7L0F6</accession>
<organism evidence="2 3">
    <name type="scientific">Clostridium sardiniense</name>
    <name type="common">Clostridium absonum</name>
    <dbReference type="NCBI Taxonomy" id="29369"/>
    <lineage>
        <taxon>Bacteria</taxon>
        <taxon>Bacillati</taxon>
        <taxon>Bacillota</taxon>
        <taxon>Clostridia</taxon>
        <taxon>Eubacteriales</taxon>
        <taxon>Clostridiaceae</taxon>
        <taxon>Clostridium</taxon>
    </lineage>
</organism>
<gene>
    <name evidence="2" type="ORF">K5V21_13955</name>
</gene>
<dbReference type="Proteomes" id="UP001299068">
    <property type="component" value="Unassembled WGS sequence"/>
</dbReference>
<evidence type="ECO:0000313" key="2">
    <source>
        <dbReference type="EMBL" id="MBY0756548.1"/>
    </source>
</evidence>
<evidence type="ECO:0000313" key="3">
    <source>
        <dbReference type="Proteomes" id="UP001299068"/>
    </source>
</evidence>
<proteinExistence type="predicted"/>
<dbReference type="EMBL" id="JAIKTU010000011">
    <property type="protein sequence ID" value="MBY0756548.1"/>
    <property type="molecule type" value="Genomic_DNA"/>
</dbReference>